<dbReference type="GO" id="GO:0016491">
    <property type="term" value="F:oxidoreductase activity"/>
    <property type="evidence" value="ECO:0007669"/>
    <property type="project" value="InterPro"/>
</dbReference>
<dbReference type="EMBL" id="AONB01000020">
    <property type="protein sequence ID" value="EXJ09815.1"/>
    <property type="molecule type" value="Genomic_DNA"/>
</dbReference>
<keyword evidence="6" id="KW-0676">Redox-active center</keyword>
<dbReference type="AlphaFoldDB" id="W9VGS1"/>
<keyword evidence="12" id="KW-1185">Reference proteome</keyword>
<protein>
    <recommendedName>
        <fullName evidence="7">Thiol:disulfide interchange protein</fullName>
    </recommendedName>
</protein>
<feature type="signal peptide" evidence="9">
    <location>
        <begin position="1"/>
        <end position="22"/>
    </location>
</feature>
<keyword evidence="3 9" id="KW-0732">Signal</keyword>
<gene>
    <name evidence="11" type="primary">dsbA</name>
    <name evidence="11" type="ORF">D791_03310</name>
</gene>
<dbReference type="PATRIC" id="fig|1229521.3.peg.3343"/>
<feature type="disulfide bond" description="Redox-active" evidence="8">
    <location>
        <begin position="58"/>
        <end position="61"/>
    </location>
</feature>
<dbReference type="InterPro" id="IPR036249">
    <property type="entry name" value="Thioredoxin-like_sf"/>
</dbReference>
<evidence type="ECO:0000256" key="6">
    <source>
        <dbReference type="ARBA" id="ARBA00023284"/>
    </source>
</evidence>
<dbReference type="PANTHER" id="PTHR35891:SF2">
    <property type="entry name" value="THIOL:DISULFIDE INTERCHANGE PROTEIN DSBA"/>
    <property type="match status" value="1"/>
</dbReference>
<dbReference type="Proteomes" id="UP000019464">
    <property type="component" value="Unassembled WGS sequence"/>
</dbReference>
<dbReference type="SUPFAM" id="SSF52833">
    <property type="entry name" value="Thioredoxin-like"/>
    <property type="match status" value="1"/>
</dbReference>
<comment type="caution">
    <text evidence="11">The sequence shown here is derived from an EMBL/GenBank/DDBJ whole genome shotgun (WGS) entry which is preliminary data.</text>
</comment>
<dbReference type="GO" id="GO:0042597">
    <property type="term" value="C:periplasmic space"/>
    <property type="evidence" value="ECO:0007669"/>
    <property type="project" value="UniProtKB-SubCell"/>
</dbReference>
<evidence type="ECO:0000259" key="10">
    <source>
        <dbReference type="PROSITE" id="PS51352"/>
    </source>
</evidence>
<dbReference type="InterPro" id="IPR001853">
    <property type="entry name" value="DSBA-like_thioredoxin_dom"/>
</dbReference>
<feature type="domain" description="Thioredoxin" evidence="10">
    <location>
        <begin position="7"/>
        <end position="205"/>
    </location>
</feature>
<dbReference type="PIRSF" id="PIRSF001488">
    <property type="entry name" value="Tdi_protein"/>
    <property type="match status" value="1"/>
</dbReference>
<accession>W9VGS1</accession>
<evidence type="ECO:0000313" key="12">
    <source>
        <dbReference type="Proteomes" id="UP000019464"/>
    </source>
</evidence>
<dbReference type="PROSITE" id="PS51352">
    <property type="entry name" value="THIOREDOXIN_2"/>
    <property type="match status" value="1"/>
</dbReference>
<evidence type="ECO:0000313" key="11">
    <source>
        <dbReference type="EMBL" id="EXJ09815.1"/>
    </source>
</evidence>
<evidence type="ECO:0000256" key="1">
    <source>
        <dbReference type="ARBA" id="ARBA00004418"/>
    </source>
</evidence>
<evidence type="ECO:0000256" key="2">
    <source>
        <dbReference type="ARBA" id="ARBA00005791"/>
    </source>
</evidence>
<dbReference type="InterPro" id="IPR023205">
    <property type="entry name" value="DsbA/DsbL"/>
</dbReference>
<proteinExistence type="inferred from homology"/>
<evidence type="ECO:0000256" key="8">
    <source>
        <dbReference type="PIRSR" id="PIRSR001488-1"/>
    </source>
</evidence>
<evidence type="ECO:0000256" key="3">
    <source>
        <dbReference type="ARBA" id="ARBA00022729"/>
    </source>
</evidence>
<dbReference type="Pfam" id="PF01323">
    <property type="entry name" value="DSBA"/>
    <property type="match status" value="1"/>
</dbReference>
<reference evidence="12" key="1">
    <citation type="submission" date="2012-11" db="EMBL/GenBank/DDBJ databases">
        <authorList>
            <person name="Singh A."/>
            <person name="Pinnaka A.K."/>
            <person name="Vaidya B."/>
        </authorList>
    </citation>
    <scope>NUCLEOTIDE SEQUENCE [LARGE SCALE GENOMIC DNA]</scope>
    <source>
        <strain evidence="12">AK23</strain>
    </source>
</reference>
<keyword evidence="5 7" id="KW-1015">Disulfide bond</keyword>
<dbReference type="PANTHER" id="PTHR35891">
    <property type="entry name" value="THIOL:DISULFIDE INTERCHANGE PROTEIN DSBA"/>
    <property type="match status" value="1"/>
</dbReference>
<comment type="similarity">
    <text evidence="2">Belongs to the thioredoxin family. DsbA subfamily.</text>
</comment>
<reference evidence="11 12" key="2">
    <citation type="journal article" date="2015" name="Syst. Appl. Microbiol.">
        <title>Nitrincola nitratireducens sp. nov. isolated from a haloalkaline crater lake.</title>
        <authorList>
            <person name="Singh A."/>
            <person name="Vaidya B."/>
            <person name="Tanuku N.R."/>
            <person name="Pinnaka A.K."/>
        </authorList>
    </citation>
    <scope>NUCLEOTIDE SEQUENCE [LARGE SCALE GENOMIC DNA]</scope>
    <source>
        <strain evidence="11 12">AK23</strain>
    </source>
</reference>
<evidence type="ECO:0000256" key="7">
    <source>
        <dbReference type="PIRNR" id="PIRNR001488"/>
    </source>
</evidence>
<comment type="subcellular location">
    <subcellularLocation>
        <location evidence="1 7">Periplasm</location>
    </subcellularLocation>
</comment>
<organism evidence="11 12">
    <name type="scientific">Nitrincola nitratireducens</name>
    <dbReference type="NCBI Taxonomy" id="1229521"/>
    <lineage>
        <taxon>Bacteria</taxon>
        <taxon>Pseudomonadati</taxon>
        <taxon>Pseudomonadota</taxon>
        <taxon>Gammaproteobacteria</taxon>
        <taxon>Oceanospirillales</taxon>
        <taxon>Oceanospirillaceae</taxon>
        <taxon>Nitrincola</taxon>
    </lineage>
</organism>
<dbReference type="STRING" id="1229521.D791_03310"/>
<keyword evidence="4 7" id="KW-0574">Periplasm</keyword>
<dbReference type="InterPro" id="IPR013766">
    <property type="entry name" value="Thioredoxin_domain"/>
</dbReference>
<dbReference type="Gene3D" id="3.40.30.10">
    <property type="entry name" value="Glutaredoxin"/>
    <property type="match status" value="1"/>
</dbReference>
<dbReference type="CDD" id="cd03019">
    <property type="entry name" value="DsbA_DsbA"/>
    <property type="match status" value="1"/>
</dbReference>
<dbReference type="InterPro" id="IPR050824">
    <property type="entry name" value="Thiol_disulfide_DsbA"/>
</dbReference>
<sequence>MSMFKKLLLGATFALMSVMATAQEPQFRAGEHYIELPFAVATRNPEKVEVVAVFGYSCPHCANLEPVLQSWAAQQGDDVDFQHLPVVFSRNWEPLARAYYVADLSGKVSETHLPMFDAVHVEKRQFRNPNDFAAFYQNYGIDPNEFKKLYESFAVDMRLKQGQARVRGYEITGVPAMVVNGKYRITGQTAGSNQQMLNVVNYLIEKEKNAQ</sequence>
<feature type="chain" id="PRO_5004930433" description="Thiol:disulfide interchange protein" evidence="9">
    <location>
        <begin position="23"/>
        <end position="211"/>
    </location>
</feature>
<name>W9VGS1_9GAMM</name>
<evidence type="ECO:0000256" key="9">
    <source>
        <dbReference type="SAM" id="SignalP"/>
    </source>
</evidence>
<dbReference type="RefSeq" id="WP_237748672.1">
    <property type="nucleotide sequence ID" value="NZ_AONB01000020.1"/>
</dbReference>
<evidence type="ECO:0000256" key="4">
    <source>
        <dbReference type="ARBA" id="ARBA00022764"/>
    </source>
</evidence>
<evidence type="ECO:0000256" key="5">
    <source>
        <dbReference type="ARBA" id="ARBA00023157"/>
    </source>
</evidence>